<dbReference type="EMBL" id="JAWDJO010000300">
    <property type="protein sequence ID" value="KAL1887722.1"/>
    <property type="molecule type" value="Genomic_DNA"/>
</dbReference>
<evidence type="ECO:0000313" key="2">
    <source>
        <dbReference type="EMBL" id="KAL1887722.1"/>
    </source>
</evidence>
<dbReference type="Gene3D" id="3.40.1090.10">
    <property type="entry name" value="Cytosolic phospholipase A2 catalytic domain"/>
    <property type="match status" value="1"/>
</dbReference>
<sequence length="310" mass="34200">MLPEGIFEEIYNHLGLDRSLKPCQVFDLIGGTKTGGYGFEHFHLFTYMFRKTHSQNYSRIIAVMLGRLGMDLAHKSLVSESDNHPNPPASNISGPELEAAISAMIGKSRSDSQPKLQLKSGAPEPNKGTHKDILFKDKHCTKTAVLVMTKCNVETRPALLATYKMSRGFDQCTVLVVAKVLSTSDSLAGSIEIGRDDESFVDAKFGYNNPCEILISEAKKEFQGRDIIILSIGTDVNNVVPIDCSESVTDTTMKVVTSAKAADQRLQGDYRDTRAYHRFNVEDGLKNPEDKACGEVSKISALSRNYVNEK</sequence>
<evidence type="ECO:0000313" key="3">
    <source>
        <dbReference type="Proteomes" id="UP001583280"/>
    </source>
</evidence>
<keyword evidence="3" id="KW-1185">Reference proteome</keyword>
<accession>A0ABR3YIQ5</accession>
<gene>
    <name evidence="2" type="ORF">Cpir12675_006436</name>
</gene>
<organism evidence="2 3">
    <name type="scientific">Ceratocystis pirilliformis</name>
    <dbReference type="NCBI Taxonomy" id="259994"/>
    <lineage>
        <taxon>Eukaryota</taxon>
        <taxon>Fungi</taxon>
        <taxon>Dikarya</taxon>
        <taxon>Ascomycota</taxon>
        <taxon>Pezizomycotina</taxon>
        <taxon>Sordariomycetes</taxon>
        <taxon>Hypocreomycetidae</taxon>
        <taxon>Microascales</taxon>
        <taxon>Ceratocystidaceae</taxon>
        <taxon>Ceratocystis</taxon>
    </lineage>
</organism>
<dbReference type="Proteomes" id="UP001583280">
    <property type="component" value="Unassembled WGS sequence"/>
</dbReference>
<reference evidence="2 3" key="1">
    <citation type="journal article" date="2024" name="IMA Fungus">
        <title>IMA Genome - F19 : A genome assembly and annotation guide to empower mycologists, including annotated draft genome sequences of Ceratocystis pirilliformis, Diaporthe australafricana, Fusarium ophioides, Paecilomyces lecythidis, and Sporothrix stenoceras.</title>
        <authorList>
            <person name="Aylward J."/>
            <person name="Wilson A.M."/>
            <person name="Visagie C.M."/>
            <person name="Spraker J."/>
            <person name="Barnes I."/>
            <person name="Buitendag C."/>
            <person name="Ceriani C."/>
            <person name="Del Mar Angel L."/>
            <person name="du Plessis D."/>
            <person name="Fuchs T."/>
            <person name="Gasser K."/>
            <person name="Kramer D."/>
            <person name="Li W."/>
            <person name="Munsamy K."/>
            <person name="Piso A."/>
            <person name="Price J.L."/>
            <person name="Sonnekus B."/>
            <person name="Thomas C."/>
            <person name="van der Nest A."/>
            <person name="van Dijk A."/>
            <person name="van Heerden A."/>
            <person name="van Vuuren N."/>
            <person name="Yilmaz N."/>
            <person name="Duong T.A."/>
            <person name="van der Merwe N.A."/>
            <person name="Wingfield M.J."/>
            <person name="Wingfield B.D."/>
        </authorList>
    </citation>
    <scope>NUCLEOTIDE SEQUENCE [LARGE SCALE GENOMIC DNA]</scope>
    <source>
        <strain evidence="2 3">CMW 12675</strain>
    </source>
</reference>
<name>A0ABR3YIQ5_9PEZI</name>
<feature type="region of interest" description="Disordered" evidence="1">
    <location>
        <begin position="109"/>
        <end position="131"/>
    </location>
</feature>
<proteinExistence type="predicted"/>
<protein>
    <submittedName>
        <fullName evidence="2">Uncharacterized protein</fullName>
    </submittedName>
</protein>
<evidence type="ECO:0000256" key="1">
    <source>
        <dbReference type="SAM" id="MobiDB-lite"/>
    </source>
</evidence>
<comment type="caution">
    <text evidence="2">The sequence shown here is derived from an EMBL/GenBank/DDBJ whole genome shotgun (WGS) entry which is preliminary data.</text>
</comment>